<dbReference type="InterPro" id="IPR032808">
    <property type="entry name" value="DoxX"/>
</dbReference>
<gene>
    <name evidence="6" type="ORF">GCM10009802_55060</name>
</gene>
<comment type="caution">
    <text evidence="6">The sequence shown here is derived from an EMBL/GenBank/DDBJ whole genome shotgun (WGS) entry which is preliminary data.</text>
</comment>
<sequence>MAQDQASRTGVLGRVPQGEPPGGIRAVAARFALLPLRIFLGITFVYAGFDKLTDDAFLDASGPGSLHDTLDALPDVAIPALVDLAQKAPTEFGIAISLGEIAVGLGTLAGLWARLAATGGALISMTLWFTMSWSADPYYYGQDLPYMMAWTALILAGAPYWSLDSVLAVRRRRKGQQLFA</sequence>
<feature type="transmembrane region" description="Helical" evidence="5">
    <location>
        <begin position="31"/>
        <end position="49"/>
    </location>
</feature>
<feature type="transmembrane region" description="Helical" evidence="5">
    <location>
        <begin position="120"/>
        <end position="140"/>
    </location>
</feature>
<proteinExistence type="predicted"/>
<dbReference type="Proteomes" id="UP001500443">
    <property type="component" value="Unassembled WGS sequence"/>
</dbReference>
<evidence type="ECO:0000256" key="3">
    <source>
        <dbReference type="ARBA" id="ARBA00022989"/>
    </source>
</evidence>
<dbReference type="Pfam" id="PF07681">
    <property type="entry name" value="DoxX"/>
    <property type="match status" value="1"/>
</dbReference>
<keyword evidence="7" id="KW-1185">Reference proteome</keyword>
<protein>
    <submittedName>
        <fullName evidence="6">DoxX family membrane protein</fullName>
    </submittedName>
</protein>
<feature type="transmembrane region" description="Helical" evidence="5">
    <location>
        <begin position="146"/>
        <end position="169"/>
    </location>
</feature>
<dbReference type="PANTHER" id="PTHR39157">
    <property type="entry name" value="INTEGRAL MEMBRANE PROTEIN-RELATED"/>
    <property type="match status" value="1"/>
</dbReference>
<organism evidence="6 7">
    <name type="scientific">Streptomyces synnematoformans</name>
    <dbReference type="NCBI Taxonomy" id="415721"/>
    <lineage>
        <taxon>Bacteria</taxon>
        <taxon>Bacillati</taxon>
        <taxon>Actinomycetota</taxon>
        <taxon>Actinomycetes</taxon>
        <taxon>Kitasatosporales</taxon>
        <taxon>Streptomycetaceae</taxon>
        <taxon>Streptomyces</taxon>
    </lineage>
</organism>
<evidence type="ECO:0000256" key="5">
    <source>
        <dbReference type="SAM" id="Phobius"/>
    </source>
</evidence>
<evidence type="ECO:0000256" key="4">
    <source>
        <dbReference type="ARBA" id="ARBA00023136"/>
    </source>
</evidence>
<keyword evidence="4 5" id="KW-0472">Membrane</keyword>
<keyword evidence="2 5" id="KW-0812">Transmembrane</keyword>
<name>A0ABN1ZJK5_9ACTN</name>
<reference evidence="7" key="1">
    <citation type="journal article" date="2019" name="Int. J. Syst. Evol. Microbiol.">
        <title>The Global Catalogue of Microorganisms (GCM) 10K type strain sequencing project: providing services to taxonomists for standard genome sequencing and annotation.</title>
        <authorList>
            <consortium name="The Broad Institute Genomics Platform"/>
            <consortium name="The Broad Institute Genome Sequencing Center for Infectious Disease"/>
            <person name="Wu L."/>
            <person name="Ma J."/>
        </authorList>
    </citation>
    <scope>NUCLEOTIDE SEQUENCE [LARGE SCALE GENOMIC DNA]</scope>
    <source>
        <strain evidence="7">JCM 15481</strain>
    </source>
</reference>
<evidence type="ECO:0000313" key="7">
    <source>
        <dbReference type="Proteomes" id="UP001500443"/>
    </source>
</evidence>
<evidence type="ECO:0000313" key="6">
    <source>
        <dbReference type="EMBL" id="GAA1500100.1"/>
    </source>
</evidence>
<dbReference type="RefSeq" id="WP_027755742.1">
    <property type="nucleotide sequence ID" value="NZ_BAAAPF010000268.1"/>
</dbReference>
<evidence type="ECO:0000256" key="1">
    <source>
        <dbReference type="ARBA" id="ARBA00004141"/>
    </source>
</evidence>
<dbReference type="PANTHER" id="PTHR39157:SF1">
    <property type="entry name" value="DOXX FAMILY PROTEIN"/>
    <property type="match status" value="1"/>
</dbReference>
<keyword evidence="3 5" id="KW-1133">Transmembrane helix</keyword>
<comment type="subcellular location">
    <subcellularLocation>
        <location evidence="1">Membrane</location>
        <topology evidence="1">Multi-pass membrane protein</topology>
    </subcellularLocation>
</comment>
<accession>A0ABN1ZJK5</accession>
<evidence type="ECO:0000256" key="2">
    <source>
        <dbReference type="ARBA" id="ARBA00022692"/>
    </source>
</evidence>
<dbReference type="EMBL" id="BAAAPF010000268">
    <property type="protein sequence ID" value="GAA1500100.1"/>
    <property type="molecule type" value="Genomic_DNA"/>
</dbReference>